<protein>
    <submittedName>
        <fullName evidence="1">HEAT repeat-containing protein</fullName>
    </submittedName>
</protein>
<dbReference type="Pfam" id="PF13646">
    <property type="entry name" value="HEAT_2"/>
    <property type="match status" value="2"/>
</dbReference>
<evidence type="ECO:0000313" key="2">
    <source>
        <dbReference type="Proteomes" id="UP000184088"/>
    </source>
</evidence>
<dbReference type="Proteomes" id="UP000184088">
    <property type="component" value="Unassembled WGS sequence"/>
</dbReference>
<dbReference type="STRING" id="1121256.SAMN02746089_02607"/>
<dbReference type="Gene3D" id="1.25.10.10">
    <property type="entry name" value="Leucine-rich Repeat Variant"/>
    <property type="match status" value="1"/>
</dbReference>
<evidence type="ECO:0000313" key="1">
    <source>
        <dbReference type="EMBL" id="SHF82000.1"/>
    </source>
</evidence>
<dbReference type="InterPro" id="IPR011989">
    <property type="entry name" value="ARM-like"/>
</dbReference>
<dbReference type="OrthoDB" id="1725612at2"/>
<dbReference type="InterPro" id="IPR016024">
    <property type="entry name" value="ARM-type_fold"/>
</dbReference>
<dbReference type="PANTHER" id="PTHR12697">
    <property type="entry name" value="PBS LYASE HEAT-LIKE PROTEIN"/>
    <property type="match status" value="1"/>
</dbReference>
<dbReference type="PANTHER" id="PTHR12697:SF5">
    <property type="entry name" value="DEOXYHYPUSINE HYDROXYLASE"/>
    <property type="match status" value="1"/>
</dbReference>
<dbReference type="RefSeq" id="WP_073346293.1">
    <property type="nucleotide sequence ID" value="NZ_FQVH01000048.1"/>
</dbReference>
<sequence length="194" mass="21342">MQELRISQLIDLMKSGRNENERIAASLDLGDFKSKNVIEALIEQLRVETSRAVQEAIVSSLIKIGNEDVAEAVAELLESDDAYLRNVGVEVLATIGNSALEVLEKMIMHSDKDVRQQVVNAIGEGQLKEAVMILRRVIEEDEEENVVAAAIEYLGEIGGGEEDRKAILQALNRFSSPFFQYAAEVALKKLGGSK</sequence>
<accession>A0A1M5ESA3</accession>
<gene>
    <name evidence="1" type="ORF">SAMN02746089_02607</name>
</gene>
<dbReference type="SUPFAM" id="SSF48371">
    <property type="entry name" value="ARM repeat"/>
    <property type="match status" value="1"/>
</dbReference>
<keyword evidence="2" id="KW-1185">Reference proteome</keyword>
<dbReference type="GO" id="GO:0016491">
    <property type="term" value="F:oxidoreductase activity"/>
    <property type="evidence" value="ECO:0007669"/>
    <property type="project" value="TreeGrafter"/>
</dbReference>
<reference evidence="1 2" key="1">
    <citation type="submission" date="2016-11" db="EMBL/GenBank/DDBJ databases">
        <authorList>
            <person name="Jaros S."/>
            <person name="Januszkiewicz K."/>
            <person name="Wedrychowicz H."/>
        </authorList>
    </citation>
    <scope>NUCLEOTIDE SEQUENCE [LARGE SCALE GENOMIC DNA]</scope>
    <source>
        <strain evidence="1 2">DSM 17918</strain>
    </source>
</reference>
<dbReference type="AlphaFoldDB" id="A0A1M5ESA3"/>
<dbReference type="EMBL" id="FQVH01000048">
    <property type="protein sequence ID" value="SHF82000.1"/>
    <property type="molecule type" value="Genomic_DNA"/>
</dbReference>
<organism evidence="1 2">
    <name type="scientific">Caldanaerobius fijiensis DSM 17918</name>
    <dbReference type="NCBI Taxonomy" id="1121256"/>
    <lineage>
        <taxon>Bacteria</taxon>
        <taxon>Bacillati</taxon>
        <taxon>Bacillota</taxon>
        <taxon>Clostridia</taxon>
        <taxon>Thermoanaerobacterales</taxon>
        <taxon>Thermoanaerobacteraceae</taxon>
        <taxon>Caldanaerobius</taxon>
    </lineage>
</organism>
<name>A0A1M5ESA3_9THEO</name>
<proteinExistence type="predicted"/>